<dbReference type="InterPro" id="IPR050810">
    <property type="entry name" value="Bact_Secretion_Sys_Channel"/>
</dbReference>
<dbReference type="Proteomes" id="UP000753908">
    <property type="component" value="Unassembled WGS sequence"/>
</dbReference>
<dbReference type="Pfam" id="PF00263">
    <property type="entry name" value="Secretin"/>
    <property type="match status" value="1"/>
</dbReference>
<evidence type="ECO:0000256" key="1">
    <source>
        <dbReference type="ARBA" id="ARBA00022448"/>
    </source>
</evidence>
<dbReference type="Pfam" id="PF03958">
    <property type="entry name" value="Secretin_N"/>
    <property type="match status" value="1"/>
</dbReference>
<dbReference type="InterPro" id="IPR011662">
    <property type="entry name" value="Secretin/TonB_short_N"/>
</dbReference>
<organism evidence="9 10">
    <name type="scientific">Symplocastrum torsivum CPER-KK1</name>
    <dbReference type="NCBI Taxonomy" id="450513"/>
    <lineage>
        <taxon>Bacteria</taxon>
        <taxon>Bacillati</taxon>
        <taxon>Cyanobacteriota</taxon>
        <taxon>Cyanophyceae</taxon>
        <taxon>Oscillatoriophycideae</taxon>
        <taxon>Oscillatoriales</taxon>
        <taxon>Microcoleaceae</taxon>
        <taxon>Symplocastrum</taxon>
    </lineage>
</organism>
<dbReference type="InterPro" id="IPR004846">
    <property type="entry name" value="T2SS/T3SS_dom"/>
</dbReference>
<evidence type="ECO:0000259" key="8">
    <source>
        <dbReference type="SMART" id="SM00965"/>
    </source>
</evidence>
<feature type="compositionally biased region" description="Low complexity" evidence="6">
    <location>
        <begin position="148"/>
        <end position="181"/>
    </location>
</feature>
<dbReference type="AlphaFoldDB" id="A0A951PSB6"/>
<feature type="signal peptide" evidence="7">
    <location>
        <begin position="1"/>
        <end position="26"/>
    </location>
</feature>
<keyword evidence="2" id="KW-0472">Membrane</keyword>
<evidence type="ECO:0000313" key="10">
    <source>
        <dbReference type="Proteomes" id="UP000753908"/>
    </source>
</evidence>
<reference evidence="9" key="2">
    <citation type="journal article" date="2022" name="Microbiol. Resour. Announc.">
        <title>Metagenome Sequencing to Explore Phylogenomics of Terrestrial Cyanobacteria.</title>
        <authorList>
            <person name="Ward R.D."/>
            <person name="Stajich J.E."/>
            <person name="Johansen J.R."/>
            <person name="Huntemann M."/>
            <person name="Clum A."/>
            <person name="Foster B."/>
            <person name="Foster B."/>
            <person name="Roux S."/>
            <person name="Palaniappan K."/>
            <person name="Varghese N."/>
            <person name="Mukherjee S."/>
            <person name="Reddy T.B.K."/>
            <person name="Daum C."/>
            <person name="Copeland A."/>
            <person name="Chen I.A."/>
            <person name="Ivanova N.N."/>
            <person name="Kyrpides N.C."/>
            <person name="Shapiro N."/>
            <person name="Eloe-Fadrosh E.A."/>
            <person name="Pietrasiak N."/>
        </authorList>
    </citation>
    <scope>NUCLEOTIDE SEQUENCE</scope>
    <source>
        <strain evidence="9">CPER-KK1</strain>
    </source>
</reference>
<dbReference type="GO" id="GO:0015627">
    <property type="term" value="C:type II protein secretion system complex"/>
    <property type="evidence" value="ECO:0007669"/>
    <property type="project" value="TreeGrafter"/>
</dbReference>
<sequence length="777" mass="81708">MRQAKALGGIVIGGAVVLLASQPVWAATTQVTGVQLDKSENELKLILKTESGDERPAVFTSSQGNDAVTDIVNTQLNLSEGKTFRQENPMPGITSVLVSQLDGNSVRVTVSGENRPPAGQILQQDNQEISLSFSTAVGNQTASPIPGAQAATPILPTPATTPSAQTPTPTAAPTTQSQAQSTQVLPNLNAMPVAQAAVPQGQPSQRAGSATTTVAQNQAPPTIVPAPPAVVPAPRQPEVLVPNPRITIQGAPAQPAGAAQPIAPAPPFLPRAVAPPVGDIAVSNIDGSASTIDLGTGVRVPRLVLREAPVREVLALLARAAGLNLAFIGEAPGEGNAQGGGQGGNQGAQQTISLDLENEPVQDAFNYVLRISGFQANRTGRTIFVGPRLPDPARNIIVRTLRLNQIQAQPAASFLISQGAEQQQITEQTTLTVIGEGAAAQRIENTTTTVEQITPQIEQGGQGGLPGPGAPLLLRGLGVTPDDRLNIVTLIGEPRLVEIATALLTQLDLRRRQVAVNVKVVDVDLNATDNVNTSFSFGIGDSFFGVTNGALNINLNGGSPFGQTDRFLANLQASIVADNAKILTDPTIVVQEGETATINLTEEVVGNIESETQTTEGVTTRTVTAEIREAGLELEINVNKIDDNGFVSLVVNPRVTTIGGQQDLSIDNDTNRIRLLNVRELTSGQVRLRDGQTLILSGIIQETDRTLITKVPILGDIPILGALFRNTERLNQRQEVIVLLTPQILDDSEASSFGYNYTPGRETREVLNNRGFSPQGQ</sequence>
<comment type="similarity">
    <text evidence="4">Belongs to the bacterial secretin family.</text>
</comment>
<dbReference type="GO" id="GO:0009306">
    <property type="term" value="P:protein secretion"/>
    <property type="evidence" value="ECO:0007669"/>
    <property type="project" value="InterPro"/>
</dbReference>
<evidence type="ECO:0000256" key="2">
    <source>
        <dbReference type="ARBA" id="ARBA00023136"/>
    </source>
</evidence>
<gene>
    <name evidence="9" type="ORF">KME25_31195</name>
</gene>
<dbReference type="SMART" id="SM00965">
    <property type="entry name" value="STN"/>
    <property type="match status" value="1"/>
</dbReference>
<dbReference type="PANTHER" id="PTHR30332">
    <property type="entry name" value="PROBABLE GENERAL SECRETION PATHWAY PROTEIN D"/>
    <property type="match status" value="1"/>
</dbReference>
<evidence type="ECO:0000256" key="6">
    <source>
        <dbReference type="SAM" id="MobiDB-lite"/>
    </source>
</evidence>
<dbReference type="EMBL" id="JAHHIF010000073">
    <property type="protein sequence ID" value="MBW4548838.1"/>
    <property type="molecule type" value="Genomic_DNA"/>
</dbReference>
<evidence type="ECO:0000256" key="7">
    <source>
        <dbReference type="SAM" id="SignalP"/>
    </source>
</evidence>
<feature type="region of interest" description="Disordered" evidence="6">
    <location>
        <begin position="140"/>
        <end position="181"/>
    </location>
</feature>
<dbReference type="InterPro" id="IPR021731">
    <property type="entry name" value="AMIN_dom"/>
</dbReference>
<dbReference type="GO" id="GO:0009279">
    <property type="term" value="C:cell outer membrane"/>
    <property type="evidence" value="ECO:0007669"/>
    <property type="project" value="UniProtKB-SubCell"/>
</dbReference>
<feature type="chain" id="PRO_5037406354" evidence="7">
    <location>
        <begin position="27"/>
        <end position="777"/>
    </location>
</feature>
<keyword evidence="1 5" id="KW-0813">Transport</keyword>
<protein>
    <submittedName>
        <fullName evidence="9">AMIN domain-containing protein</fullName>
    </submittedName>
</protein>
<feature type="domain" description="Secretin/TonB short N-terminal" evidence="8">
    <location>
        <begin position="323"/>
        <end position="388"/>
    </location>
</feature>
<name>A0A951PSB6_9CYAN</name>
<evidence type="ECO:0000256" key="3">
    <source>
        <dbReference type="ARBA" id="ARBA00023237"/>
    </source>
</evidence>
<evidence type="ECO:0000313" key="9">
    <source>
        <dbReference type="EMBL" id="MBW4548838.1"/>
    </source>
</evidence>
<evidence type="ECO:0000256" key="5">
    <source>
        <dbReference type="RuleBase" id="RU004004"/>
    </source>
</evidence>
<keyword evidence="3" id="KW-0998">Cell outer membrane</keyword>
<dbReference type="Pfam" id="PF07660">
    <property type="entry name" value="STN"/>
    <property type="match status" value="1"/>
</dbReference>
<dbReference type="PRINTS" id="PR00811">
    <property type="entry name" value="BCTERIALGSPD"/>
</dbReference>
<dbReference type="Pfam" id="PF11741">
    <property type="entry name" value="AMIN"/>
    <property type="match status" value="1"/>
</dbReference>
<dbReference type="InterPro" id="IPR001775">
    <property type="entry name" value="GspD/PilQ"/>
</dbReference>
<comment type="subcellular location">
    <subcellularLocation>
        <location evidence="5">Cell outer membrane</location>
    </subcellularLocation>
</comment>
<dbReference type="PANTHER" id="PTHR30332:SF17">
    <property type="entry name" value="TYPE IV PILIATION SYSTEM PROTEIN DR_0774-RELATED"/>
    <property type="match status" value="1"/>
</dbReference>
<accession>A0A951PSB6</accession>
<proteinExistence type="inferred from homology"/>
<comment type="caution">
    <text evidence="9">The sequence shown here is derived from an EMBL/GenBank/DDBJ whole genome shotgun (WGS) entry which is preliminary data.</text>
</comment>
<dbReference type="InterPro" id="IPR005644">
    <property type="entry name" value="NolW-like"/>
</dbReference>
<evidence type="ECO:0000256" key="4">
    <source>
        <dbReference type="RuleBase" id="RU004003"/>
    </source>
</evidence>
<keyword evidence="7" id="KW-0732">Signal</keyword>
<reference evidence="9" key="1">
    <citation type="submission" date="2021-05" db="EMBL/GenBank/DDBJ databases">
        <authorList>
            <person name="Pietrasiak N."/>
            <person name="Ward R."/>
            <person name="Stajich J.E."/>
            <person name="Kurbessoian T."/>
        </authorList>
    </citation>
    <scope>NUCLEOTIDE SEQUENCE</scope>
    <source>
        <strain evidence="9">CPER-KK1</strain>
    </source>
</reference>